<dbReference type="SUPFAM" id="SSF52467">
    <property type="entry name" value="DHS-like NAD/FAD-binding domain"/>
    <property type="match status" value="1"/>
</dbReference>
<sequence>MSDDKCARSEKKTEEEETSRIKSEEAKPSGSAEMPRKDIYSRFVNSFESALNSLTSTVSSAVGGSAERRCLEKSKLKSFTLEGIAEFIKTERPSRVIVMSGAGISTSAGIPDFRSPGSGLYDNLQKYNLPDPQAIFDISFFRKNPEPFFELSKELFRII</sequence>
<proteinExistence type="predicted"/>
<protein>
    <submittedName>
        <fullName evidence="11">NAD-dependent protein deacetylase sirtuin-2</fullName>
    </submittedName>
</protein>
<dbReference type="GO" id="GO:0005634">
    <property type="term" value="C:nucleus"/>
    <property type="evidence" value="ECO:0007669"/>
    <property type="project" value="TreeGrafter"/>
</dbReference>
<keyword evidence="12" id="KW-1185">Reference proteome</keyword>
<dbReference type="InterPro" id="IPR029035">
    <property type="entry name" value="DHS-like_NAD/FAD-binding_dom"/>
</dbReference>
<evidence type="ECO:0000256" key="7">
    <source>
        <dbReference type="ARBA" id="ARBA00048905"/>
    </source>
</evidence>
<dbReference type="GO" id="GO:0017136">
    <property type="term" value="F:histone deacetylase activity, NAD-dependent"/>
    <property type="evidence" value="ECO:0007669"/>
    <property type="project" value="TreeGrafter"/>
</dbReference>
<dbReference type="InterPro" id="IPR026591">
    <property type="entry name" value="Sirtuin_cat_small_dom_sf"/>
</dbReference>
<evidence type="ECO:0000256" key="4">
    <source>
        <dbReference type="ARBA" id="ARBA00022833"/>
    </source>
</evidence>
<dbReference type="PROSITE" id="PS50305">
    <property type="entry name" value="SIRTUIN"/>
    <property type="match status" value="1"/>
</dbReference>
<evidence type="ECO:0000256" key="1">
    <source>
        <dbReference type="ARBA" id="ARBA00001947"/>
    </source>
</evidence>
<dbReference type="Gene3D" id="3.40.50.1220">
    <property type="entry name" value="TPP-binding domain"/>
    <property type="match status" value="1"/>
</dbReference>
<dbReference type="GO" id="GO:0070403">
    <property type="term" value="F:NAD+ binding"/>
    <property type="evidence" value="ECO:0007669"/>
    <property type="project" value="InterPro"/>
</dbReference>
<keyword evidence="4" id="KW-0862">Zinc</keyword>
<evidence type="ECO:0000256" key="8">
    <source>
        <dbReference type="PROSITE-ProRule" id="PRU00236"/>
    </source>
</evidence>
<gene>
    <name evidence="11" type="primary">SIRT2_2</name>
    <name evidence="11" type="ORF">KIN20_007102</name>
</gene>
<evidence type="ECO:0000259" key="10">
    <source>
        <dbReference type="PROSITE" id="PS50305"/>
    </source>
</evidence>
<dbReference type="Proteomes" id="UP001196413">
    <property type="component" value="Unassembled WGS sequence"/>
</dbReference>
<dbReference type="Pfam" id="PF02146">
    <property type="entry name" value="SIR2"/>
    <property type="match status" value="1"/>
</dbReference>
<dbReference type="GO" id="GO:0046872">
    <property type="term" value="F:metal ion binding"/>
    <property type="evidence" value="ECO:0007669"/>
    <property type="project" value="UniProtKB-KW"/>
</dbReference>
<name>A0AAD5QGL6_PARTN</name>
<dbReference type="InterPro" id="IPR026590">
    <property type="entry name" value="Ssirtuin_cat_dom"/>
</dbReference>
<reference evidence="11" key="1">
    <citation type="submission" date="2021-06" db="EMBL/GenBank/DDBJ databases">
        <title>Parelaphostrongylus tenuis whole genome reference sequence.</title>
        <authorList>
            <person name="Garwood T.J."/>
            <person name="Larsen P.A."/>
            <person name="Fountain-Jones N.M."/>
            <person name="Garbe J.R."/>
            <person name="Macchietto M.G."/>
            <person name="Kania S.A."/>
            <person name="Gerhold R.W."/>
            <person name="Richards J.E."/>
            <person name="Wolf T.M."/>
        </authorList>
    </citation>
    <scope>NUCLEOTIDE SEQUENCE</scope>
    <source>
        <strain evidence="11">MNPRO001-30</strain>
        <tissue evidence="11">Meninges</tissue>
    </source>
</reference>
<feature type="domain" description="Deacetylase sirtuin-type" evidence="10">
    <location>
        <begin position="74"/>
        <end position="159"/>
    </location>
</feature>
<dbReference type="Gene3D" id="3.30.1600.10">
    <property type="entry name" value="SIR2/SIRT2 'Small Domain"/>
    <property type="match status" value="1"/>
</dbReference>
<evidence type="ECO:0000313" key="11">
    <source>
        <dbReference type="EMBL" id="KAJ1351148.1"/>
    </source>
</evidence>
<comment type="catalytic activity">
    <reaction evidence="7">
        <text>N(6)-tetradecanoyl-L-lysyl-[protein] + NAD(+) + H2O = 2''-O-tetradecanoyl-ADP-D-ribose + nicotinamide + L-lysyl-[protein]</text>
        <dbReference type="Rhea" id="RHEA:70567"/>
        <dbReference type="Rhea" id="RHEA-COMP:9752"/>
        <dbReference type="Rhea" id="RHEA-COMP:15437"/>
        <dbReference type="ChEBI" id="CHEBI:15377"/>
        <dbReference type="ChEBI" id="CHEBI:17154"/>
        <dbReference type="ChEBI" id="CHEBI:29969"/>
        <dbReference type="ChEBI" id="CHEBI:57540"/>
        <dbReference type="ChEBI" id="CHEBI:141129"/>
        <dbReference type="ChEBI" id="CHEBI:189674"/>
    </reaction>
    <physiologicalReaction direction="left-to-right" evidence="7">
        <dbReference type="Rhea" id="RHEA:70568"/>
    </physiologicalReaction>
</comment>
<keyword evidence="2" id="KW-0808">Transferase</keyword>
<evidence type="ECO:0000313" key="12">
    <source>
        <dbReference type="Proteomes" id="UP001196413"/>
    </source>
</evidence>
<dbReference type="InterPro" id="IPR050134">
    <property type="entry name" value="NAD-dep_sirtuin_deacylases"/>
</dbReference>
<dbReference type="InterPro" id="IPR003000">
    <property type="entry name" value="Sirtuin"/>
</dbReference>
<evidence type="ECO:0000256" key="5">
    <source>
        <dbReference type="ARBA" id="ARBA00023027"/>
    </source>
</evidence>
<comment type="catalytic activity">
    <reaction evidence="6">
        <text>N(6)-hexadecanoyl-L-lysyl-[protein] + NAD(+) + H2O = 2''-O-hexadecanoyl-ADP-D-ribose + nicotinamide + L-lysyl-[protein]</text>
        <dbReference type="Rhea" id="RHEA:70563"/>
        <dbReference type="Rhea" id="RHEA-COMP:9752"/>
        <dbReference type="Rhea" id="RHEA-COMP:14175"/>
        <dbReference type="ChEBI" id="CHEBI:15377"/>
        <dbReference type="ChEBI" id="CHEBI:17154"/>
        <dbReference type="ChEBI" id="CHEBI:29969"/>
        <dbReference type="ChEBI" id="CHEBI:57540"/>
        <dbReference type="ChEBI" id="CHEBI:138936"/>
        <dbReference type="ChEBI" id="CHEBI:189673"/>
    </reaction>
    <physiologicalReaction direction="left-to-right" evidence="6">
        <dbReference type="Rhea" id="RHEA:70564"/>
    </physiologicalReaction>
</comment>
<dbReference type="EMBL" id="JAHQIW010001015">
    <property type="protein sequence ID" value="KAJ1351148.1"/>
    <property type="molecule type" value="Genomic_DNA"/>
</dbReference>
<evidence type="ECO:0000256" key="3">
    <source>
        <dbReference type="ARBA" id="ARBA00022723"/>
    </source>
</evidence>
<dbReference type="PANTHER" id="PTHR11085:SF6">
    <property type="entry name" value="NAD-DEPENDENT PROTEIN DEACETYLASE SIRTUIN-2"/>
    <property type="match status" value="1"/>
</dbReference>
<feature type="region of interest" description="Disordered" evidence="9">
    <location>
        <begin position="1"/>
        <end position="35"/>
    </location>
</feature>
<feature type="compositionally biased region" description="Basic and acidic residues" evidence="9">
    <location>
        <begin position="1"/>
        <end position="27"/>
    </location>
</feature>
<evidence type="ECO:0000256" key="9">
    <source>
        <dbReference type="SAM" id="MobiDB-lite"/>
    </source>
</evidence>
<comment type="caution">
    <text evidence="8">Lacks conserved residue(s) required for the propagation of feature annotation.</text>
</comment>
<organism evidence="11 12">
    <name type="scientific">Parelaphostrongylus tenuis</name>
    <name type="common">Meningeal worm</name>
    <dbReference type="NCBI Taxonomy" id="148309"/>
    <lineage>
        <taxon>Eukaryota</taxon>
        <taxon>Metazoa</taxon>
        <taxon>Ecdysozoa</taxon>
        <taxon>Nematoda</taxon>
        <taxon>Chromadorea</taxon>
        <taxon>Rhabditida</taxon>
        <taxon>Rhabditina</taxon>
        <taxon>Rhabditomorpha</taxon>
        <taxon>Strongyloidea</taxon>
        <taxon>Metastrongylidae</taxon>
        <taxon>Parelaphostrongylus</taxon>
    </lineage>
</organism>
<comment type="caution">
    <text evidence="11">The sequence shown here is derived from an EMBL/GenBank/DDBJ whole genome shotgun (WGS) entry which is preliminary data.</text>
</comment>
<evidence type="ECO:0000256" key="2">
    <source>
        <dbReference type="ARBA" id="ARBA00022679"/>
    </source>
</evidence>
<keyword evidence="5" id="KW-0520">NAD</keyword>
<dbReference type="AlphaFoldDB" id="A0AAD5QGL6"/>
<accession>A0AAD5QGL6</accession>
<dbReference type="PANTHER" id="PTHR11085">
    <property type="entry name" value="NAD-DEPENDENT PROTEIN DEACYLASE SIRTUIN-5, MITOCHONDRIAL-RELATED"/>
    <property type="match status" value="1"/>
</dbReference>
<keyword evidence="3" id="KW-0479">Metal-binding</keyword>
<evidence type="ECO:0000256" key="6">
    <source>
        <dbReference type="ARBA" id="ARBA00048378"/>
    </source>
</evidence>
<comment type="cofactor">
    <cofactor evidence="1">
        <name>Zn(2+)</name>
        <dbReference type="ChEBI" id="CHEBI:29105"/>
    </cofactor>
</comment>